<dbReference type="Pfam" id="PF03343">
    <property type="entry name" value="SART-1"/>
    <property type="match status" value="1"/>
</dbReference>
<comment type="caution">
    <text evidence="7">The sequence shown here is derived from an EMBL/GenBank/DDBJ whole genome shotgun (WGS) entry which is preliminary data.</text>
</comment>
<feature type="region of interest" description="Disordered" evidence="6">
    <location>
        <begin position="485"/>
        <end position="567"/>
    </location>
</feature>
<evidence type="ECO:0000256" key="3">
    <source>
        <dbReference type="ARBA" id="ARBA00022664"/>
    </source>
</evidence>
<dbReference type="GO" id="GO:0000481">
    <property type="term" value="P:maturation of 5S rRNA"/>
    <property type="evidence" value="ECO:0007669"/>
    <property type="project" value="TreeGrafter"/>
</dbReference>
<keyword evidence="5" id="KW-0539">Nucleus</keyword>
<evidence type="ECO:0000313" key="8">
    <source>
        <dbReference type="Proteomes" id="UP000612746"/>
    </source>
</evidence>
<evidence type="ECO:0000256" key="6">
    <source>
        <dbReference type="SAM" id="MobiDB-lite"/>
    </source>
</evidence>
<dbReference type="InterPro" id="IPR045347">
    <property type="entry name" value="HIND"/>
</dbReference>
<dbReference type="EMBL" id="JAEPRA010000013">
    <property type="protein sequence ID" value="KAG2176774.1"/>
    <property type="molecule type" value="Genomic_DNA"/>
</dbReference>
<evidence type="ECO:0000256" key="2">
    <source>
        <dbReference type="ARBA" id="ARBA00006076"/>
    </source>
</evidence>
<gene>
    <name evidence="7" type="ORF">INT44_007438</name>
</gene>
<feature type="compositionally biased region" description="Polar residues" evidence="6">
    <location>
        <begin position="392"/>
        <end position="402"/>
    </location>
</feature>
<feature type="compositionally biased region" description="Acidic residues" evidence="6">
    <location>
        <begin position="432"/>
        <end position="444"/>
    </location>
</feature>
<dbReference type="GO" id="GO:0045292">
    <property type="term" value="P:mRNA cis splicing, via spliceosome"/>
    <property type="evidence" value="ECO:0007669"/>
    <property type="project" value="TreeGrafter"/>
</dbReference>
<protein>
    <recommendedName>
        <fullName evidence="9">SART-1 protein</fullName>
    </recommendedName>
</protein>
<evidence type="ECO:0000313" key="7">
    <source>
        <dbReference type="EMBL" id="KAG2176774.1"/>
    </source>
</evidence>
<dbReference type="PANTHER" id="PTHR14152">
    <property type="entry name" value="SQUAMOUS CELL CARCINOMA ANTIGEN RECOGNISED BY CYTOTOXIC T LYMPHOCYTES"/>
    <property type="match status" value="1"/>
</dbReference>
<evidence type="ECO:0008006" key="9">
    <source>
        <dbReference type="Google" id="ProtNLM"/>
    </source>
</evidence>
<dbReference type="Pfam" id="PF19252">
    <property type="entry name" value="HIND"/>
    <property type="match status" value="1"/>
</dbReference>
<feature type="region of interest" description="Disordered" evidence="6">
    <location>
        <begin position="63"/>
        <end position="89"/>
    </location>
</feature>
<keyword evidence="4" id="KW-0508">mRNA splicing</keyword>
<dbReference type="OrthoDB" id="5583at2759"/>
<evidence type="ECO:0000256" key="5">
    <source>
        <dbReference type="ARBA" id="ARBA00023242"/>
    </source>
</evidence>
<proteinExistence type="inferred from homology"/>
<dbReference type="GO" id="GO:0046540">
    <property type="term" value="C:U4/U6 x U5 tri-snRNP complex"/>
    <property type="evidence" value="ECO:0007669"/>
    <property type="project" value="InterPro"/>
</dbReference>
<comment type="similarity">
    <text evidence="2">Belongs to the SNU66/SART1 family.</text>
</comment>
<dbReference type="PANTHER" id="PTHR14152:SF5">
    <property type="entry name" value="U4_U6.U5 TRI-SNRNP-ASSOCIATED PROTEIN 1"/>
    <property type="match status" value="1"/>
</dbReference>
<sequence length="676" mass="77510">MADAEELSLEETNRLRIQAGLAPLGEETEEVIDEDQVAYDNYQQLKEDRQREKNAKEVMERIEKAKNRQKATEKLKGKGLGDASDDDESAMKFIKKSRKREKELAEKRARELLEMDKGFEGVQYDSADLSGMKVAHDMAEFEDGGEVILTLKDRGILDEEDEDGIELTNVNLEERERLRKNQENKKKKPGYNVYDDEEFTIGGGSKNLLSQYDEELEGPKRTSFVIGQEGRVGQETPAEQKASIAQKLKAQDLSYEKMQEVKDYYTHEEAALTFKKPKKKKKVRRRVAQDDEDSVEIGTPVANVQQDNSDMAVDEPAAAAPVKKSFDEENFVDDDDLQQALARTRRIANKKKQQIQRFTPEDIARNIAQQRDAEQLENAQNDDEADSGLVISDTSEFVNSLSMDPVIEREKRERERAEAEAEAAAIVTEMQLDSEEDVDMENAESAEIKAHENGENEEEASTVVDEPLVSRGMAATLALLNQKGFIAKPTEDQVQREKHAASRLKWVAEQKRKDAQRERERERDRLRDKERDKGREGRGRDYEREREHEREVEKERKERERMKEYEQRMKDYKPDVNIEYTDEFGKVMTPKEAYRVLSHKFHGKTSGKAKTEKRIRKMQEELALNSMGSSDTPHNLAAAMIDRQEKTGSAHFVLSVGNRGVLPGDENNAAKKRKTE</sequence>
<name>A0A8H7PM86_9FUNG</name>
<feature type="compositionally biased region" description="Basic and acidic residues" evidence="6">
    <location>
        <begin position="489"/>
        <end position="567"/>
    </location>
</feature>
<organism evidence="7 8">
    <name type="scientific">Umbelopsis vinacea</name>
    <dbReference type="NCBI Taxonomy" id="44442"/>
    <lineage>
        <taxon>Eukaryota</taxon>
        <taxon>Fungi</taxon>
        <taxon>Fungi incertae sedis</taxon>
        <taxon>Mucoromycota</taxon>
        <taxon>Mucoromycotina</taxon>
        <taxon>Umbelopsidomycetes</taxon>
        <taxon>Umbelopsidales</taxon>
        <taxon>Umbelopsidaceae</taxon>
        <taxon>Umbelopsis</taxon>
    </lineage>
</organism>
<keyword evidence="8" id="KW-1185">Reference proteome</keyword>
<keyword evidence="3" id="KW-0507">mRNA processing</keyword>
<feature type="region of interest" description="Disordered" evidence="6">
    <location>
        <begin position="368"/>
        <end position="468"/>
    </location>
</feature>
<feature type="compositionally biased region" description="Basic and acidic residues" evidence="6">
    <location>
        <begin position="406"/>
        <end position="419"/>
    </location>
</feature>
<feature type="compositionally biased region" description="Basic and acidic residues" evidence="6">
    <location>
        <begin position="63"/>
        <end position="76"/>
    </location>
</feature>
<dbReference type="AlphaFoldDB" id="A0A8H7PM86"/>
<accession>A0A8H7PM86</accession>
<evidence type="ECO:0000256" key="1">
    <source>
        <dbReference type="ARBA" id="ARBA00004123"/>
    </source>
</evidence>
<dbReference type="InterPro" id="IPR005011">
    <property type="entry name" value="SNU66/SART1"/>
</dbReference>
<feature type="region of interest" description="Disordered" evidence="6">
    <location>
        <begin position="276"/>
        <end position="333"/>
    </location>
</feature>
<reference evidence="7" key="1">
    <citation type="submission" date="2020-12" db="EMBL/GenBank/DDBJ databases">
        <title>Metabolic potential, ecology and presence of endohyphal bacteria is reflected in genomic diversity of Mucoromycotina.</title>
        <authorList>
            <person name="Muszewska A."/>
            <person name="Okrasinska A."/>
            <person name="Steczkiewicz K."/>
            <person name="Drgas O."/>
            <person name="Orlowska M."/>
            <person name="Perlinska-Lenart U."/>
            <person name="Aleksandrzak-Piekarczyk T."/>
            <person name="Szatraj K."/>
            <person name="Zielenkiewicz U."/>
            <person name="Pilsyk S."/>
            <person name="Malc E."/>
            <person name="Mieczkowski P."/>
            <person name="Kruszewska J.S."/>
            <person name="Biernat P."/>
            <person name="Pawlowska J."/>
        </authorList>
    </citation>
    <scope>NUCLEOTIDE SEQUENCE</scope>
    <source>
        <strain evidence="7">WA0000051536</strain>
    </source>
</reference>
<evidence type="ECO:0000256" key="4">
    <source>
        <dbReference type="ARBA" id="ARBA00023187"/>
    </source>
</evidence>
<dbReference type="Proteomes" id="UP000612746">
    <property type="component" value="Unassembled WGS sequence"/>
</dbReference>
<feature type="compositionally biased region" description="Basic residues" evidence="6">
    <location>
        <begin position="276"/>
        <end position="286"/>
    </location>
</feature>
<feature type="region of interest" description="Disordered" evidence="6">
    <location>
        <begin position="657"/>
        <end position="676"/>
    </location>
</feature>
<comment type="subcellular location">
    <subcellularLocation>
        <location evidence="1">Nucleus</location>
    </subcellularLocation>
</comment>